<dbReference type="EMBL" id="LR796246">
    <property type="protein sequence ID" value="CAB4130697.1"/>
    <property type="molecule type" value="Genomic_DNA"/>
</dbReference>
<protein>
    <submittedName>
        <fullName evidence="1">Uncharacterized protein</fullName>
    </submittedName>
</protein>
<sequence>MKITEITKKRGRPLGSVTKTKQFTITLGGNLLSALSAHKAYLSDLYKFDLTDEQVIVSLVKAELETK</sequence>
<organism evidence="1">
    <name type="scientific">uncultured Caudovirales phage</name>
    <dbReference type="NCBI Taxonomy" id="2100421"/>
    <lineage>
        <taxon>Viruses</taxon>
        <taxon>Duplodnaviria</taxon>
        <taxon>Heunggongvirae</taxon>
        <taxon>Uroviricota</taxon>
        <taxon>Caudoviricetes</taxon>
        <taxon>Peduoviridae</taxon>
        <taxon>Maltschvirus</taxon>
        <taxon>Maltschvirus maltsch</taxon>
    </lineage>
</organism>
<proteinExistence type="predicted"/>
<evidence type="ECO:0000313" key="1">
    <source>
        <dbReference type="EMBL" id="CAB4130697.1"/>
    </source>
</evidence>
<gene>
    <name evidence="1" type="ORF">UFOVP133_12</name>
</gene>
<accession>A0A6J5LC54</accession>
<name>A0A6J5LC54_9CAUD</name>
<reference evidence="1" key="1">
    <citation type="submission" date="2020-04" db="EMBL/GenBank/DDBJ databases">
        <authorList>
            <person name="Chiriac C."/>
            <person name="Salcher M."/>
            <person name="Ghai R."/>
            <person name="Kavagutti S V."/>
        </authorList>
    </citation>
    <scope>NUCLEOTIDE SEQUENCE</scope>
</reference>